<dbReference type="PANTHER" id="PTHR30349:SF41">
    <property type="entry name" value="INTEGRASE_RECOMBINASE PROTEIN MJ0367-RELATED"/>
    <property type="match status" value="1"/>
</dbReference>
<sequence length="649" mass="74480">MLQLLGENNTVSTLKRYLSEIGNDFMWATRDAEFDIWQAQDYEYAYQLILTQKFESKPKIGVSKVGYTQQVLLSLHATLKKYFNAPNIHLLKQNDPMIVRSRMIAPEVYHRLLAIIDEQKDILNDHNKLLLKVIISLLYRTGMRINEVLGLKLSDFEYDSLSLNDFSVIVRSNEHRQIKSDDGTRRLSLSILLTEKEKAWLRKLFLMKYSQRSRYLFTLANHSLPIDYHGVEQVLRQVKYGGEAITAHSFRHHSISMMAMILRCDASFVGMFSDYSADQIKLIKTHFLGPARNISPNYWHALMSFAGHADLNTTFNSYIHTADLIASHQLSSADINMPIGLVMKLTGLRRENLNRGSPNAANFKDNTVNLRRKLSNKLNAIPITKKTHRQKQDDNPVPNTIDGQLVKNKGLFTKYSREAIYDLLAQLEEGKSLVESCGSSFDYDDACAIYTSALTLAIDEGKPHHKLIGKDRISKSDHPLIAPTPLHFQSDIALSHLCFENMDKLWQDKGGRKELLWFLETFYNKVSGSKSAIRFPFKDRKTVYRYLDIAQKIIPEKYWRININLNSVAEGVNAKEIEQFIAKETEGFRTRFPNTLVLNKHTDYSGYTLSIIRPTHKDKVNPQQKSSALMKFLGHWGLILTSLADKITQ</sequence>
<evidence type="ECO:0000259" key="5">
    <source>
        <dbReference type="Pfam" id="PF00589"/>
    </source>
</evidence>
<dbReference type="InterPro" id="IPR002104">
    <property type="entry name" value="Integrase_catalytic"/>
</dbReference>
<keyword evidence="4" id="KW-0233">DNA recombination</keyword>
<feature type="domain" description="Tyr recombinase" evidence="5">
    <location>
        <begin position="104"/>
        <end position="258"/>
    </location>
</feature>
<comment type="similarity">
    <text evidence="1">Belongs to the 'phage' integrase family.</text>
</comment>
<dbReference type="InterPro" id="IPR011010">
    <property type="entry name" value="DNA_brk_join_enz"/>
</dbReference>
<keyword evidence="2" id="KW-0229">DNA integration</keyword>
<gene>
    <name evidence="6" type="ORF">AAX06_10405</name>
</gene>
<evidence type="ECO:0000256" key="2">
    <source>
        <dbReference type="ARBA" id="ARBA00022908"/>
    </source>
</evidence>
<keyword evidence="3" id="KW-0238">DNA-binding</keyword>
<dbReference type="EMBL" id="CP011376">
    <property type="protein sequence ID" value="AKG08476.1"/>
    <property type="molecule type" value="Genomic_DNA"/>
</dbReference>
<dbReference type="InterPro" id="IPR013762">
    <property type="entry name" value="Integrase-like_cat_sf"/>
</dbReference>
<reference evidence="6 7" key="1">
    <citation type="submission" date="2015-05" db="EMBL/GenBank/DDBJ databases">
        <authorList>
            <person name="Dickey A."/>
            <person name="Clawson M."/>
            <person name="Bono J."/>
            <person name="Loy J.D."/>
        </authorList>
    </citation>
    <scope>NUCLEOTIDE SEQUENCE [LARGE SCALE GENOMIC DNA]</scope>
    <source>
        <strain evidence="6 7">22581</strain>
    </source>
</reference>
<evidence type="ECO:0000256" key="1">
    <source>
        <dbReference type="ARBA" id="ARBA00008857"/>
    </source>
</evidence>
<protein>
    <recommendedName>
        <fullName evidence="5">Tyr recombinase domain-containing protein</fullName>
    </recommendedName>
</protein>
<dbReference type="Pfam" id="PF00589">
    <property type="entry name" value="Phage_integrase"/>
    <property type="match status" value="1"/>
</dbReference>
<dbReference type="SUPFAM" id="SSF56349">
    <property type="entry name" value="DNA breaking-rejoining enzymes"/>
    <property type="match status" value="1"/>
</dbReference>
<evidence type="ECO:0000313" key="6">
    <source>
        <dbReference type="EMBL" id="AKG08476.1"/>
    </source>
</evidence>
<dbReference type="GO" id="GO:0003677">
    <property type="term" value="F:DNA binding"/>
    <property type="evidence" value="ECO:0007669"/>
    <property type="project" value="UniProtKB-KW"/>
</dbReference>
<accession>A0AAC8PXD4</accession>
<evidence type="ECO:0000256" key="3">
    <source>
        <dbReference type="ARBA" id="ARBA00023125"/>
    </source>
</evidence>
<organism evidence="6 7">
    <name type="scientific">Moraxella bovoculi</name>
    <dbReference type="NCBI Taxonomy" id="386891"/>
    <lineage>
        <taxon>Bacteria</taxon>
        <taxon>Pseudomonadati</taxon>
        <taxon>Pseudomonadota</taxon>
        <taxon>Gammaproteobacteria</taxon>
        <taxon>Moraxellales</taxon>
        <taxon>Moraxellaceae</taxon>
        <taxon>Moraxella</taxon>
    </lineage>
</organism>
<proteinExistence type="inferred from homology"/>
<dbReference type="GO" id="GO:0006310">
    <property type="term" value="P:DNA recombination"/>
    <property type="evidence" value="ECO:0007669"/>
    <property type="project" value="UniProtKB-KW"/>
</dbReference>
<dbReference type="Proteomes" id="UP000077465">
    <property type="component" value="Chromosome"/>
</dbReference>
<dbReference type="GO" id="GO:0015074">
    <property type="term" value="P:DNA integration"/>
    <property type="evidence" value="ECO:0007669"/>
    <property type="project" value="UniProtKB-KW"/>
</dbReference>
<name>A0AAC8PXD4_9GAMM</name>
<dbReference type="RefSeq" id="WP_046697205.1">
    <property type="nucleotide sequence ID" value="NZ_CP011376.1"/>
</dbReference>
<dbReference type="Gene3D" id="1.10.443.10">
    <property type="entry name" value="Intergrase catalytic core"/>
    <property type="match status" value="1"/>
</dbReference>
<evidence type="ECO:0000313" key="7">
    <source>
        <dbReference type="Proteomes" id="UP000077465"/>
    </source>
</evidence>
<dbReference type="InterPro" id="IPR050090">
    <property type="entry name" value="Tyrosine_recombinase_XerCD"/>
</dbReference>
<dbReference type="AlphaFoldDB" id="A0AAC8PXD4"/>
<evidence type="ECO:0000256" key="4">
    <source>
        <dbReference type="ARBA" id="ARBA00023172"/>
    </source>
</evidence>
<dbReference type="PANTHER" id="PTHR30349">
    <property type="entry name" value="PHAGE INTEGRASE-RELATED"/>
    <property type="match status" value="1"/>
</dbReference>
<dbReference type="CDD" id="cd00397">
    <property type="entry name" value="DNA_BRE_C"/>
    <property type="match status" value="1"/>
</dbReference>